<reference evidence="1" key="1">
    <citation type="submission" date="2021-02" db="EMBL/GenBank/DDBJ databases">
        <authorList>
            <consortium name="DOE Joint Genome Institute"/>
            <person name="Ahrendt S."/>
            <person name="Looney B.P."/>
            <person name="Miyauchi S."/>
            <person name="Morin E."/>
            <person name="Drula E."/>
            <person name="Courty P.E."/>
            <person name="Chicoki N."/>
            <person name="Fauchery L."/>
            <person name="Kohler A."/>
            <person name="Kuo A."/>
            <person name="Labutti K."/>
            <person name="Pangilinan J."/>
            <person name="Lipzen A."/>
            <person name="Riley R."/>
            <person name="Andreopoulos W."/>
            <person name="He G."/>
            <person name="Johnson J."/>
            <person name="Barry K.W."/>
            <person name="Grigoriev I.V."/>
            <person name="Nagy L."/>
            <person name="Hibbett D."/>
            <person name="Henrissat B."/>
            <person name="Matheny P.B."/>
            <person name="Labbe J."/>
            <person name="Martin F."/>
        </authorList>
    </citation>
    <scope>NUCLEOTIDE SEQUENCE</scope>
    <source>
        <strain evidence="1">EC-137</strain>
    </source>
</reference>
<keyword evidence="2" id="KW-1185">Reference proteome</keyword>
<protein>
    <submittedName>
        <fullName evidence="1">Uncharacterized protein</fullName>
    </submittedName>
</protein>
<accession>A0ACB8Q6N0</accession>
<evidence type="ECO:0000313" key="1">
    <source>
        <dbReference type="EMBL" id="KAI0027307.1"/>
    </source>
</evidence>
<comment type="caution">
    <text evidence="1">The sequence shown here is derived from an EMBL/GenBank/DDBJ whole genome shotgun (WGS) entry which is preliminary data.</text>
</comment>
<dbReference type="Proteomes" id="UP000814128">
    <property type="component" value="Unassembled WGS sequence"/>
</dbReference>
<organism evidence="1 2">
    <name type="scientific">Vararia minispora EC-137</name>
    <dbReference type="NCBI Taxonomy" id="1314806"/>
    <lineage>
        <taxon>Eukaryota</taxon>
        <taxon>Fungi</taxon>
        <taxon>Dikarya</taxon>
        <taxon>Basidiomycota</taxon>
        <taxon>Agaricomycotina</taxon>
        <taxon>Agaricomycetes</taxon>
        <taxon>Russulales</taxon>
        <taxon>Lachnocladiaceae</taxon>
        <taxon>Vararia</taxon>
    </lineage>
</organism>
<name>A0ACB8Q6N0_9AGAM</name>
<dbReference type="EMBL" id="MU273937">
    <property type="protein sequence ID" value="KAI0027307.1"/>
    <property type="molecule type" value="Genomic_DNA"/>
</dbReference>
<evidence type="ECO:0000313" key="2">
    <source>
        <dbReference type="Proteomes" id="UP000814128"/>
    </source>
</evidence>
<reference evidence="1" key="2">
    <citation type="journal article" date="2022" name="New Phytol.">
        <title>Evolutionary transition to the ectomycorrhizal habit in the genomes of a hyperdiverse lineage of mushroom-forming fungi.</title>
        <authorList>
            <person name="Looney B."/>
            <person name="Miyauchi S."/>
            <person name="Morin E."/>
            <person name="Drula E."/>
            <person name="Courty P.E."/>
            <person name="Kohler A."/>
            <person name="Kuo A."/>
            <person name="LaButti K."/>
            <person name="Pangilinan J."/>
            <person name="Lipzen A."/>
            <person name="Riley R."/>
            <person name="Andreopoulos W."/>
            <person name="He G."/>
            <person name="Johnson J."/>
            <person name="Nolan M."/>
            <person name="Tritt A."/>
            <person name="Barry K.W."/>
            <person name="Grigoriev I.V."/>
            <person name="Nagy L.G."/>
            <person name="Hibbett D."/>
            <person name="Henrissat B."/>
            <person name="Matheny P.B."/>
            <person name="Labbe J."/>
            <person name="Martin F.M."/>
        </authorList>
    </citation>
    <scope>NUCLEOTIDE SEQUENCE</scope>
    <source>
        <strain evidence="1">EC-137</strain>
    </source>
</reference>
<gene>
    <name evidence="1" type="ORF">K488DRAFT_91022</name>
</gene>
<proteinExistence type="predicted"/>
<sequence length="214" mass="23753">MAAGSIIEAARLGFFLTKQVSRQLPPVLTIRPLTRVAHIASRLAKPSKVSFALAPGPLSFNLNLQFNLNLPNFVKQIMAGSEEKQSSSEGSQAASKDITGLLPAIVIVALRAILTSKIVSIFYNILRWWKWLILLYPHAVAWLWDMGPCYLVKGLPTSKIIAEHLYAPLQNAKKSMTVYCQPILKDPEDKGKKETEDELIEDSKPAKQVSTSRE</sequence>